<organism evidence="4 5">
    <name type="scientific">Acidovorax lacteus</name>
    <dbReference type="NCBI Taxonomy" id="1924988"/>
    <lineage>
        <taxon>Bacteria</taxon>
        <taxon>Pseudomonadati</taxon>
        <taxon>Pseudomonadota</taxon>
        <taxon>Betaproteobacteria</taxon>
        <taxon>Burkholderiales</taxon>
        <taxon>Comamonadaceae</taxon>
        <taxon>Acidovorax</taxon>
    </lineage>
</organism>
<dbReference type="PROSITE" id="PS50113">
    <property type="entry name" value="PAC"/>
    <property type="match status" value="1"/>
</dbReference>
<protein>
    <recommendedName>
        <fullName evidence="6">Diguanylate cyclase</fullName>
    </recommendedName>
</protein>
<dbReference type="NCBIfam" id="TIGR00229">
    <property type="entry name" value="sensory_box"/>
    <property type="match status" value="2"/>
</dbReference>
<dbReference type="InterPro" id="IPR052163">
    <property type="entry name" value="DGC-Regulatory_Protein"/>
</dbReference>
<dbReference type="PROSITE" id="PS50112">
    <property type="entry name" value="PAS"/>
    <property type="match status" value="2"/>
</dbReference>
<dbReference type="Pfam" id="PF00990">
    <property type="entry name" value="GGDEF"/>
    <property type="match status" value="1"/>
</dbReference>
<comment type="caution">
    <text evidence="4">The sequence shown here is derived from an EMBL/GenBank/DDBJ whole genome shotgun (WGS) entry which is preliminary data.</text>
</comment>
<dbReference type="SUPFAM" id="SSF55785">
    <property type="entry name" value="PYP-like sensor domain (PAS domain)"/>
    <property type="match status" value="2"/>
</dbReference>
<dbReference type="CDD" id="cd00130">
    <property type="entry name" value="PAS"/>
    <property type="match status" value="2"/>
</dbReference>
<dbReference type="PANTHER" id="PTHR46663:SF4">
    <property type="entry name" value="DIGUANYLATE CYCLASE DGCT-RELATED"/>
    <property type="match status" value="1"/>
</dbReference>
<evidence type="ECO:0000313" key="4">
    <source>
        <dbReference type="EMBL" id="GAA4423480.1"/>
    </source>
</evidence>
<dbReference type="InterPro" id="IPR013655">
    <property type="entry name" value="PAS_fold_3"/>
</dbReference>
<accession>A0ABP8L860</accession>
<evidence type="ECO:0000259" key="1">
    <source>
        <dbReference type="PROSITE" id="PS50112"/>
    </source>
</evidence>
<dbReference type="NCBIfam" id="TIGR00254">
    <property type="entry name" value="GGDEF"/>
    <property type="match status" value="1"/>
</dbReference>
<feature type="domain" description="PAS" evidence="1">
    <location>
        <begin position="5"/>
        <end position="76"/>
    </location>
</feature>
<evidence type="ECO:0000259" key="3">
    <source>
        <dbReference type="PROSITE" id="PS50887"/>
    </source>
</evidence>
<evidence type="ECO:0000313" key="5">
    <source>
        <dbReference type="Proteomes" id="UP001501788"/>
    </source>
</evidence>
<dbReference type="EMBL" id="BAABEX010000009">
    <property type="protein sequence ID" value="GAA4423480.1"/>
    <property type="molecule type" value="Genomic_DNA"/>
</dbReference>
<dbReference type="Proteomes" id="UP001501788">
    <property type="component" value="Unassembled WGS sequence"/>
</dbReference>
<dbReference type="Pfam" id="PF13426">
    <property type="entry name" value="PAS_9"/>
    <property type="match status" value="1"/>
</dbReference>
<proteinExistence type="predicted"/>
<dbReference type="InterPro" id="IPR000160">
    <property type="entry name" value="GGDEF_dom"/>
</dbReference>
<reference evidence="5" key="1">
    <citation type="journal article" date="2019" name="Int. J. Syst. Evol. Microbiol.">
        <title>The Global Catalogue of Microorganisms (GCM) 10K type strain sequencing project: providing services to taxonomists for standard genome sequencing and annotation.</title>
        <authorList>
            <consortium name="The Broad Institute Genomics Platform"/>
            <consortium name="The Broad Institute Genome Sequencing Center for Infectious Disease"/>
            <person name="Wu L."/>
            <person name="Ma J."/>
        </authorList>
    </citation>
    <scope>NUCLEOTIDE SEQUENCE [LARGE SCALE GENOMIC DNA]</scope>
    <source>
        <strain evidence="5">JCM 31890</strain>
    </source>
</reference>
<dbReference type="InterPro" id="IPR043128">
    <property type="entry name" value="Rev_trsase/Diguanyl_cyclase"/>
</dbReference>
<dbReference type="SMART" id="SM00086">
    <property type="entry name" value="PAC"/>
    <property type="match status" value="2"/>
</dbReference>
<dbReference type="Gene3D" id="3.30.70.270">
    <property type="match status" value="1"/>
</dbReference>
<dbReference type="SMART" id="SM00091">
    <property type="entry name" value="PAS"/>
    <property type="match status" value="2"/>
</dbReference>
<dbReference type="InterPro" id="IPR029787">
    <property type="entry name" value="Nucleotide_cyclase"/>
</dbReference>
<feature type="domain" description="GGDEF" evidence="3">
    <location>
        <begin position="291"/>
        <end position="424"/>
    </location>
</feature>
<keyword evidence="5" id="KW-1185">Reference proteome</keyword>
<dbReference type="InterPro" id="IPR000700">
    <property type="entry name" value="PAS-assoc_C"/>
</dbReference>
<dbReference type="InterPro" id="IPR001610">
    <property type="entry name" value="PAC"/>
</dbReference>
<dbReference type="PANTHER" id="PTHR46663">
    <property type="entry name" value="DIGUANYLATE CYCLASE DGCT-RELATED"/>
    <property type="match status" value="1"/>
</dbReference>
<evidence type="ECO:0000259" key="2">
    <source>
        <dbReference type="PROSITE" id="PS50113"/>
    </source>
</evidence>
<dbReference type="Pfam" id="PF08447">
    <property type="entry name" value="PAS_3"/>
    <property type="match status" value="1"/>
</dbReference>
<gene>
    <name evidence="4" type="ORF">GCM10023090_15770</name>
</gene>
<feature type="domain" description="PAC" evidence="2">
    <location>
        <begin position="206"/>
        <end position="259"/>
    </location>
</feature>
<name>A0ABP8L860_9BURK</name>
<feature type="domain" description="PAS" evidence="1">
    <location>
        <begin position="130"/>
        <end position="202"/>
    </location>
</feature>
<dbReference type="InterPro" id="IPR000014">
    <property type="entry name" value="PAS"/>
</dbReference>
<dbReference type="SMART" id="SM00267">
    <property type="entry name" value="GGDEF"/>
    <property type="match status" value="1"/>
</dbReference>
<dbReference type="RefSeq" id="WP_345063003.1">
    <property type="nucleotide sequence ID" value="NZ_BAABEX010000009.1"/>
</dbReference>
<dbReference type="InterPro" id="IPR035965">
    <property type="entry name" value="PAS-like_dom_sf"/>
</dbReference>
<evidence type="ECO:0008006" key="6">
    <source>
        <dbReference type="Google" id="ProtNLM"/>
    </source>
</evidence>
<dbReference type="SUPFAM" id="SSF55073">
    <property type="entry name" value="Nucleotide cyclase"/>
    <property type="match status" value="1"/>
</dbReference>
<dbReference type="CDD" id="cd01949">
    <property type="entry name" value="GGDEF"/>
    <property type="match status" value="1"/>
</dbReference>
<sequence>MQLQPSPTLQAVFQHVPDAVFLIDPSTSLILDCNEAALAQVGLTRDEIVQHSVLSLQKDVVGPEQWASIAQAIRDAPGYYFLGRHRHSGGGEVPVEVHTSCFAHEGRELFLSVARDITQRVALEQEQAARDVQLRYALTDATDGLWDWNLPTGEVFFSPQLKRMLGYGPHEMAPHLNTWVDNVHPDDTAWVQRVLHEHLDGLRERYDVEYRLRNRNGHYIWVHDRGRVCDRDPQGQPTRMVGMVENITDRKNAELALQDIASHDVLTGLLNRRECERVLHQQLELCRRLQVPMGLCLFDLDHFKEVNDRFGHKVGDEVLREVARVVKSQVRSTDHVFRWGGEEFLMVCADIGLHHLVLLADQLRRTLEQTVWPDLDSLGRVTSSFGVAVYPDHGLSVEELFMSADSALYRAKANGRNRVECAAPLYPLQMPPMTAAPAF</sequence>
<dbReference type="PROSITE" id="PS50887">
    <property type="entry name" value="GGDEF"/>
    <property type="match status" value="1"/>
</dbReference>
<dbReference type="Gene3D" id="3.30.450.20">
    <property type="entry name" value="PAS domain"/>
    <property type="match status" value="2"/>
</dbReference>